<dbReference type="STRING" id="63737.Npun_R2877"/>
<dbReference type="GO" id="GO:0016740">
    <property type="term" value="F:transferase activity"/>
    <property type="evidence" value="ECO:0007669"/>
    <property type="project" value="UniProtKB-KW"/>
</dbReference>
<dbReference type="eggNOG" id="COG0463">
    <property type="taxonomic scope" value="Bacteria"/>
</dbReference>
<name>B2IVM5_NOSP7</name>
<feature type="domain" description="Glycosyltransferase 2-like" evidence="1">
    <location>
        <begin position="9"/>
        <end position="136"/>
    </location>
</feature>
<dbReference type="Pfam" id="PF00535">
    <property type="entry name" value="Glycos_transf_2"/>
    <property type="match status" value="1"/>
</dbReference>
<dbReference type="Gene3D" id="3.90.550.10">
    <property type="entry name" value="Spore Coat Polysaccharide Biosynthesis Protein SpsA, Chain A"/>
    <property type="match status" value="1"/>
</dbReference>
<dbReference type="CDD" id="cd00761">
    <property type="entry name" value="Glyco_tranf_GTA_type"/>
    <property type="match status" value="1"/>
</dbReference>
<dbReference type="EnsemblBacteria" id="ACC81410">
    <property type="protein sequence ID" value="ACC81410"/>
    <property type="gene ID" value="Npun_R2877"/>
</dbReference>
<keyword evidence="3" id="KW-1185">Reference proteome</keyword>
<gene>
    <name evidence="2" type="ordered locus">Npun_R2877</name>
</gene>
<proteinExistence type="predicted"/>
<evidence type="ECO:0000313" key="2">
    <source>
        <dbReference type="EMBL" id="ACC81410.1"/>
    </source>
</evidence>
<sequence length="337" mass="38711">MFMDIPEVTVIMPAYNTEAYISQAIESVLGQTLKSLELIVVDDASTDKTLAIAQNFSDERLKVIASSKNLGPSGARNLAIKEAKGKWIAILDSDDWYLPERLEKLLQVADAENADMVADDLYYIKDGDQTPWNTLIAQSGEQIDTIKEIDSVYYVETDLPGRGGLTIGLTKPVIKREFLIKKNIEYDESIRLSEDFWFYLKCLAYKARFIFVPTPYYFYRSRLGSLVASTNKVKRLEETCNISRYFLEQDFIKTNPQLFKALSRRLALLEKTRPYFRVLDAIKSKSFSRTLVEMANNPYFFVHLAKQSPKIISRRINYFLSKYFSKYSSADKNLSKG</sequence>
<dbReference type="SUPFAM" id="SSF53448">
    <property type="entry name" value="Nucleotide-diphospho-sugar transferases"/>
    <property type="match status" value="1"/>
</dbReference>
<dbReference type="InterPro" id="IPR001173">
    <property type="entry name" value="Glyco_trans_2-like"/>
</dbReference>
<reference evidence="3" key="1">
    <citation type="submission" date="2008-04" db="EMBL/GenBank/DDBJ databases">
        <title>Complete sequence of chromosome of Nostoc punctiforme ATCC 29133.</title>
        <authorList>
            <consortium name="US DOE Joint Genome Institute"/>
            <person name="Copeland A."/>
            <person name="Lucas S."/>
            <person name="Lapidus A."/>
            <person name="Glavina del Rio T."/>
            <person name="Dalin E."/>
            <person name="Tice H."/>
            <person name="Pitluck S."/>
            <person name="Chain P."/>
            <person name="Malfatti S."/>
            <person name="Shin M."/>
            <person name="Vergez L."/>
            <person name="Schmutz J."/>
            <person name="Larimer F."/>
            <person name="Land M."/>
            <person name="Hauser L."/>
            <person name="Kyrpides N."/>
            <person name="Kim E."/>
            <person name="Meeks J.C."/>
            <person name="Elhai J."/>
            <person name="Campbell E.L."/>
            <person name="Thiel T."/>
            <person name="Longmire J."/>
            <person name="Potts M."/>
            <person name="Atlas R."/>
        </authorList>
    </citation>
    <scope>NUCLEOTIDE SEQUENCE [LARGE SCALE GENOMIC DNA]</scope>
    <source>
        <strain evidence="3">ATCC 29133 / PCC 73102</strain>
    </source>
</reference>
<evidence type="ECO:0000259" key="1">
    <source>
        <dbReference type="Pfam" id="PF00535"/>
    </source>
</evidence>
<evidence type="ECO:0000313" key="3">
    <source>
        <dbReference type="Proteomes" id="UP000001191"/>
    </source>
</evidence>
<dbReference type="AlphaFoldDB" id="B2IVM5"/>
<dbReference type="KEGG" id="npu:Npun_R2877"/>
<accession>B2IVM5</accession>
<organism evidence="2 3">
    <name type="scientific">Nostoc punctiforme (strain ATCC 29133 / PCC 73102)</name>
    <dbReference type="NCBI Taxonomy" id="63737"/>
    <lineage>
        <taxon>Bacteria</taxon>
        <taxon>Bacillati</taxon>
        <taxon>Cyanobacteriota</taxon>
        <taxon>Cyanophyceae</taxon>
        <taxon>Nostocales</taxon>
        <taxon>Nostocaceae</taxon>
        <taxon>Nostoc</taxon>
    </lineage>
</organism>
<dbReference type="HOGENOM" id="CLU_025996_0_1_3"/>
<dbReference type="PhylomeDB" id="B2IVM5"/>
<keyword evidence="2" id="KW-0808">Transferase</keyword>
<protein>
    <submittedName>
        <fullName evidence="2">Glycosyl transferase, family 2</fullName>
    </submittedName>
</protein>
<dbReference type="CAZy" id="GT2">
    <property type="family name" value="Glycosyltransferase Family 2"/>
</dbReference>
<dbReference type="InterPro" id="IPR050834">
    <property type="entry name" value="Glycosyltransf_2"/>
</dbReference>
<dbReference type="EMBL" id="CP001037">
    <property type="protein sequence ID" value="ACC81410.1"/>
    <property type="molecule type" value="Genomic_DNA"/>
</dbReference>
<dbReference type="InterPro" id="IPR029044">
    <property type="entry name" value="Nucleotide-diphossugar_trans"/>
</dbReference>
<dbReference type="PANTHER" id="PTHR43685:SF2">
    <property type="entry name" value="GLYCOSYLTRANSFERASE 2-LIKE DOMAIN-CONTAINING PROTEIN"/>
    <property type="match status" value="1"/>
</dbReference>
<reference evidence="2 3" key="2">
    <citation type="journal article" date="2013" name="Plant Physiol.">
        <title>A Nostoc punctiforme Sugar Transporter Necessary to Establish a Cyanobacterium-Plant Symbiosis.</title>
        <authorList>
            <person name="Ekman M."/>
            <person name="Picossi S."/>
            <person name="Campbell E.L."/>
            <person name="Meeks J.C."/>
            <person name="Flores E."/>
        </authorList>
    </citation>
    <scope>NUCLEOTIDE SEQUENCE [LARGE SCALE GENOMIC DNA]</scope>
    <source>
        <strain evidence="3">ATCC 29133 / PCC 73102</strain>
    </source>
</reference>
<dbReference type="Proteomes" id="UP000001191">
    <property type="component" value="Chromosome"/>
</dbReference>
<dbReference type="PANTHER" id="PTHR43685">
    <property type="entry name" value="GLYCOSYLTRANSFERASE"/>
    <property type="match status" value="1"/>
</dbReference>